<reference evidence="1 2" key="1">
    <citation type="journal article" date="2022" name="Hortic Res">
        <title>A haplotype resolved chromosomal level avocado genome allows analysis of novel avocado genes.</title>
        <authorList>
            <person name="Nath O."/>
            <person name="Fletcher S.J."/>
            <person name="Hayward A."/>
            <person name="Shaw L.M."/>
            <person name="Masouleh A.K."/>
            <person name="Furtado A."/>
            <person name="Henry R.J."/>
            <person name="Mitter N."/>
        </authorList>
    </citation>
    <scope>NUCLEOTIDE SEQUENCE [LARGE SCALE GENOMIC DNA]</scope>
    <source>
        <strain evidence="2">cv. Hass</strain>
    </source>
</reference>
<dbReference type="Proteomes" id="UP001234297">
    <property type="component" value="Chromosome 10"/>
</dbReference>
<comment type="caution">
    <text evidence="1">The sequence shown here is derived from an EMBL/GenBank/DDBJ whole genome shotgun (WGS) entry which is preliminary data.</text>
</comment>
<sequence length="69" mass="7424">MPSRVLLVGAVVKAMKRGQTSQAERGHCGHLPWFDVNGRQDDVDRGARQQKCDLLVGSGSGAHSPSIVR</sequence>
<dbReference type="EMBL" id="CM056818">
    <property type="protein sequence ID" value="KAJ8622600.1"/>
    <property type="molecule type" value="Genomic_DNA"/>
</dbReference>
<evidence type="ECO:0000313" key="1">
    <source>
        <dbReference type="EMBL" id="KAJ8622600.1"/>
    </source>
</evidence>
<accession>A0ACC2KNL1</accession>
<keyword evidence="2" id="KW-1185">Reference proteome</keyword>
<name>A0ACC2KNL1_PERAE</name>
<organism evidence="1 2">
    <name type="scientific">Persea americana</name>
    <name type="common">Avocado</name>
    <dbReference type="NCBI Taxonomy" id="3435"/>
    <lineage>
        <taxon>Eukaryota</taxon>
        <taxon>Viridiplantae</taxon>
        <taxon>Streptophyta</taxon>
        <taxon>Embryophyta</taxon>
        <taxon>Tracheophyta</taxon>
        <taxon>Spermatophyta</taxon>
        <taxon>Magnoliopsida</taxon>
        <taxon>Magnoliidae</taxon>
        <taxon>Laurales</taxon>
        <taxon>Lauraceae</taxon>
        <taxon>Persea</taxon>
    </lineage>
</organism>
<evidence type="ECO:0000313" key="2">
    <source>
        <dbReference type="Proteomes" id="UP001234297"/>
    </source>
</evidence>
<protein>
    <submittedName>
        <fullName evidence="1">Uncharacterized protein</fullName>
    </submittedName>
</protein>
<proteinExistence type="predicted"/>
<gene>
    <name evidence="1" type="ORF">MRB53_031129</name>
</gene>